<dbReference type="Pfam" id="PF00291">
    <property type="entry name" value="PALP"/>
    <property type="match status" value="1"/>
</dbReference>
<gene>
    <name evidence="8" type="ORF">IAC55_05725</name>
</gene>
<dbReference type="Gene3D" id="3.40.50.1100">
    <property type="match status" value="2"/>
</dbReference>
<feature type="domain" description="Threonine synthase N-terminal" evidence="7">
    <location>
        <begin position="2"/>
        <end position="78"/>
    </location>
</feature>
<reference evidence="8" key="2">
    <citation type="journal article" date="2021" name="PeerJ">
        <title>Extensive microbial diversity within the chicken gut microbiome revealed by metagenomics and culture.</title>
        <authorList>
            <person name="Gilroy R."/>
            <person name="Ravi A."/>
            <person name="Getino M."/>
            <person name="Pursley I."/>
            <person name="Horton D.L."/>
            <person name="Alikhan N.F."/>
            <person name="Baker D."/>
            <person name="Gharbi K."/>
            <person name="Hall N."/>
            <person name="Watson M."/>
            <person name="Adriaenssens E.M."/>
            <person name="Foster-Nyarko E."/>
            <person name="Jarju S."/>
            <person name="Secka A."/>
            <person name="Antonio M."/>
            <person name="Oren A."/>
            <person name="Chaudhuri R.R."/>
            <person name="La Ragione R."/>
            <person name="Hildebrand F."/>
            <person name="Pallen M.J."/>
        </authorList>
    </citation>
    <scope>NUCLEOTIDE SEQUENCE</scope>
    <source>
        <strain evidence="8">F6-4510</strain>
    </source>
</reference>
<protein>
    <recommendedName>
        <fullName evidence="4">Threonine synthase</fullName>
        <ecNumber evidence="4">4.2.3.1</ecNumber>
    </recommendedName>
</protein>
<dbReference type="NCBIfam" id="TIGR00260">
    <property type="entry name" value="thrC"/>
    <property type="match status" value="1"/>
</dbReference>
<evidence type="ECO:0000259" key="7">
    <source>
        <dbReference type="Pfam" id="PF14821"/>
    </source>
</evidence>
<dbReference type="InterPro" id="IPR001926">
    <property type="entry name" value="TrpB-like_PALP"/>
</dbReference>
<dbReference type="InterPro" id="IPR037158">
    <property type="entry name" value="Thr_synth_N_sf"/>
</dbReference>
<evidence type="ECO:0000256" key="1">
    <source>
        <dbReference type="ARBA" id="ARBA00001933"/>
    </source>
</evidence>
<evidence type="ECO:0000259" key="6">
    <source>
        <dbReference type="Pfam" id="PF00291"/>
    </source>
</evidence>
<dbReference type="InterPro" id="IPR004450">
    <property type="entry name" value="Thr_synthase-like"/>
</dbReference>
<dbReference type="InterPro" id="IPR029144">
    <property type="entry name" value="Thr_synth_N"/>
</dbReference>
<feature type="non-terminal residue" evidence="8">
    <location>
        <position position="380"/>
    </location>
</feature>
<evidence type="ECO:0000313" key="8">
    <source>
        <dbReference type="EMBL" id="MBO8434799.1"/>
    </source>
</evidence>
<keyword evidence="8" id="KW-0456">Lyase</keyword>
<dbReference type="GO" id="GO:0004795">
    <property type="term" value="F:threonine synthase activity"/>
    <property type="evidence" value="ECO:0007669"/>
    <property type="project" value="UniProtKB-UniRule"/>
</dbReference>
<organism evidence="8 9">
    <name type="scientific">Candidatus Fimicola merdigallinarum</name>
    <dbReference type="NCBI Taxonomy" id="2840819"/>
    <lineage>
        <taxon>Bacteria</taxon>
        <taxon>Bacillati</taxon>
        <taxon>Bacillota</taxon>
        <taxon>Clostridia</taxon>
        <taxon>Lachnospirales</taxon>
        <taxon>Lachnospiraceae</taxon>
        <taxon>Lachnospiraceae incertae sedis</taxon>
        <taxon>Candidatus Fimicola</taxon>
    </lineage>
</organism>
<dbReference type="AlphaFoldDB" id="A0A9D9DVN1"/>
<dbReference type="Pfam" id="PF14821">
    <property type="entry name" value="Thr_synth_N"/>
    <property type="match status" value="1"/>
</dbReference>
<feature type="modified residue" description="N6-(pyridoxal phosphate)lysine" evidence="5">
    <location>
        <position position="110"/>
    </location>
</feature>
<evidence type="ECO:0000256" key="3">
    <source>
        <dbReference type="ARBA" id="ARBA00022898"/>
    </source>
</evidence>
<accession>A0A9D9DVN1</accession>
<comment type="caution">
    <text evidence="8">The sequence shown here is derived from an EMBL/GenBank/DDBJ whole genome shotgun (WGS) entry which is preliminary data.</text>
</comment>
<proteinExistence type="inferred from homology"/>
<comment type="similarity">
    <text evidence="2">Belongs to the threonine synthase family.</text>
</comment>
<keyword evidence="3 5" id="KW-0663">Pyridoxal phosphate</keyword>
<evidence type="ECO:0000256" key="4">
    <source>
        <dbReference type="NCBIfam" id="TIGR00260"/>
    </source>
</evidence>
<comment type="cofactor">
    <cofactor evidence="1 5">
        <name>pyridoxal 5'-phosphate</name>
        <dbReference type="ChEBI" id="CHEBI:597326"/>
    </cofactor>
</comment>
<dbReference type="PANTHER" id="PTHR43515">
    <property type="entry name" value="THREONINE SYNTHASE-LIKE 1"/>
    <property type="match status" value="1"/>
</dbReference>
<dbReference type="Proteomes" id="UP000823611">
    <property type="component" value="Unassembled WGS sequence"/>
</dbReference>
<dbReference type="SUPFAM" id="SSF53686">
    <property type="entry name" value="Tryptophan synthase beta subunit-like PLP-dependent enzymes"/>
    <property type="match status" value="1"/>
</dbReference>
<evidence type="ECO:0000256" key="5">
    <source>
        <dbReference type="PIRSR" id="PIRSR604450-51"/>
    </source>
</evidence>
<dbReference type="EC" id="4.2.3.1" evidence="4"/>
<sequence length="380" mass="42444">MKYVGTRNSSITSDASKGILKGICEDGGLFMPDEIPVMDKSLDDLVNLSYQDLAYEVMKLYMNDFTEEELRYCINSAYDSKFDTDLIAPLVKEDDVYILELFHGKTLAFKDMALSILPYLMKTSAKKNNIDKEIVILTATSGDTGKAALEGFADVDGTRIMVFFPEDGVSPVQKLQMVTQEGENTCVVGIKGNFDDAQSAVKSIFTDKELIKELDEKGFMFSSANSINIGRLVPQVVYYFYAYMQLVRSGEIKVGEKINFTVPTGNFGNILAGYYAKCMGLPVNKFICASNDNKVLYDFFKTGTYDKNREFMVTVSPSMDILISSNLERLLCKLTSPEKTKELMASLSNEGKYTVDITNDEIVGEFATKDKTFNAIKSMY</sequence>
<dbReference type="InterPro" id="IPR036052">
    <property type="entry name" value="TrpB-like_PALP_sf"/>
</dbReference>
<dbReference type="PANTHER" id="PTHR43515:SF1">
    <property type="entry name" value="THREONINE SYNTHASE-LIKE 1"/>
    <property type="match status" value="1"/>
</dbReference>
<feature type="domain" description="Tryptophan synthase beta chain-like PALP" evidence="6">
    <location>
        <begin position="93"/>
        <end position="322"/>
    </location>
</feature>
<evidence type="ECO:0000256" key="2">
    <source>
        <dbReference type="ARBA" id="ARBA00005517"/>
    </source>
</evidence>
<evidence type="ECO:0000313" key="9">
    <source>
        <dbReference type="Proteomes" id="UP000823611"/>
    </source>
</evidence>
<dbReference type="EMBL" id="JADIMX010000107">
    <property type="protein sequence ID" value="MBO8434799.1"/>
    <property type="molecule type" value="Genomic_DNA"/>
</dbReference>
<dbReference type="Gene3D" id="3.90.1380.10">
    <property type="entry name" value="Threonine synthase, N-terminal domain"/>
    <property type="match status" value="1"/>
</dbReference>
<dbReference type="GO" id="GO:0009088">
    <property type="term" value="P:threonine biosynthetic process"/>
    <property type="evidence" value="ECO:0007669"/>
    <property type="project" value="UniProtKB-UniRule"/>
</dbReference>
<name>A0A9D9DVN1_9FIRM</name>
<dbReference type="GO" id="GO:0005737">
    <property type="term" value="C:cytoplasm"/>
    <property type="evidence" value="ECO:0007669"/>
    <property type="project" value="TreeGrafter"/>
</dbReference>
<reference evidence="8" key="1">
    <citation type="submission" date="2020-10" db="EMBL/GenBank/DDBJ databases">
        <authorList>
            <person name="Gilroy R."/>
        </authorList>
    </citation>
    <scope>NUCLEOTIDE SEQUENCE</scope>
    <source>
        <strain evidence="8">F6-4510</strain>
    </source>
</reference>